<evidence type="ECO:0000313" key="2">
    <source>
        <dbReference type="EMBL" id="CAK9181786.1"/>
    </source>
</evidence>
<dbReference type="EMBL" id="CAUOFW020008168">
    <property type="protein sequence ID" value="CAK9181786.1"/>
    <property type="molecule type" value="Genomic_DNA"/>
</dbReference>
<organism evidence="1 3">
    <name type="scientific">Ilex paraguariensis</name>
    <name type="common">yerba mate</name>
    <dbReference type="NCBI Taxonomy" id="185542"/>
    <lineage>
        <taxon>Eukaryota</taxon>
        <taxon>Viridiplantae</taxon>
        <taxon>Streptophyta</taxon>
        <taxon>Embryophyta</taxon>
        <taxon>Tracheophyta</taxon>
        <taxon>Spermatophyta</taxon>
        <taxon>Magnoliopsida</taxon>
        <taxon>eudicotyledons</taxon>
        <taxon>Gunneridae</taxon>
        <taxon>Pentapetalae</taxon>
        <taxon>asterids</taxon>
        <taxon>campanulids</taxon>
        <taxon>Aquifoliales</taxon>
        <taxon>Aquifoliaceae</taxon>
        <taxon>Ilex</taxon>
    </lineage>
</organism>
<evidence type="ECO:0000313" key="1">
    <source>
        <dbReference type="EMBL" id="CAK9170566.1"/>
    </source>
</evidence>
<proteinExistence type="predicted"/>
<evidence type="ECO:0000313" key="3">
    <source>
        <dbReference type="Proteomes" id="UP001642360"/>
    </source>
</evidence>
<reference evidence="1 3" key="1">
    <citation type="submission" date="2024-02" db="EMBL/GenBank/DDBJ databases">
        <authorList>
            <person name="Vignale AGUSTIN F."/>
            <person name="Sosa J E."/>
            <person name="Modenutti C."/>
        </authorList>
    </citation>
    <scope>NUCLEOTIDE SEQUENCE [LARGE SCALE GENOMIC DNA]</scope>
</reference>
<accession>A0ABC8TRU6</accession>
<sequence>MLSPSPSSFLTFTLNAGKLSAILSPSVRTTTFPSSRLETSLKIAPPSSTVAGLVICSTDREYGNHIRTPFFVKPPGETWRREAIDI</sequence>
<name>A0ABC8TRU6_9AQUA</name>
<protein>
    <submittedName>
        <fullName evidence="1">Uncharacterized protein</fullName>
    </submittedName>
</protein>
<comment type="caution">
    <text evidence="1">The sequence shown here is derived from an EMBL/GenBank/DDBJ whole genome shotgun (WGS) entry which is preliminary data.</text>
</comment>
<dbReference type="EMBL" id="CAUOFW020005518">
    <property type="protein sequence ID" value="CAK9170566.1"/>
    <property type="molecule type" value="Genomic_DNA"/>
</dbReference>
<dbReference type="AlphaFoldDB" id="A0ABC8TRU6"/>
<gene>
    <name evidence="1" type="ORF">ILEXP_LOCUS40064</name>
    <name evidence="2" type="ORF">ILEXP_LOCUS51900</name>
</gene>
<dbReference type="Proteomes" id="UP001642360">
    <property type="component" value="Unassembled WGS sequence"/>
</dbReference>
<keyword evidence="3" id="KW-1185">Reference proteome</keyword>